<feature type="region of interest" description="Disordered" evidence="1">
    <location>
        <begin position="1"/>
        <end position="76"/>
    </location>
</feature>
<dbReference type="AlphaFoldDB" id="A0A9W7LBV7"/>
<proteinExistence type="predicted"/>
<comment type="caution">
    <text evidence="2">The sequence shown here is derived from an EMBL/GenBank/DDBJ whole genome shotgun (WGS) entry which is preliminary data.</text>
</comment>
<sequence length="219" mass="25512">MRRRQKVKEKGEEEEGEVIENSQIRSPLMNFRSPSKHQRPPPQSFSPKRENQELERKNQELEGKIHELEGGSKELRRQNDAMMRHYYEAAEYKGKLKKALKKIWVMTKKKSAMDAEMKAIKKLQHELKGQLKNYQEQLKSYKFPDSPPLSSPSSSTSILHTAENNLEEVKKLKSVKESNFKKRQSSVKYSLLTYNKSHGSAKKTYKQTSPSKTFIPNSK</sequence>
<dbReference type="Proteomes" id="UP001165065">
    <property type="component" value="Unassembled WGS sequence"/>
</dbReference>
<protein>
    <submittedName>
        <fullName evidence="2">Uncharacterized protein</fullName>
    </submittedName>
</protein>
<evidence type="ECO:0000313" key="2">
    <source>
        <dbReference type="EMBL" id="GMI43942.1"/>
    </source>
</evidence>
<organism evidence="2 3">
    <name type="scientific">Triparma columacea</name>
    <dbReference type="NCBI Taxonomy" id="722753"/>
    <lineage>
        <taxon>Eukaryota</taxon>
        <taxon>Sar</taxon>
        <taxon>Stramenopiles</taxon>
        <taxon>Ochrophyta</taxon>
        <taxon>Bolidophyceae</taxon>
        <taxon>Parmales</taxon>
        <taxon>Triparmaceae</taxon>
        <taxon>Triparma</taxon>
    </lineage>
</organism>
<reference evidence="3" key="1">
    <citation type="journal article" date="2023" name="Commun. Biol.">
        <title>Genome analysis of Parmales, the sister group of diatoms, reveals the evolutionary specialization of diatoms from phago-mixotrophs to photoautotrophs.</title>
        <authorList>
            <person name="Ban H."/>
            <person name="Sato S."/>
            <person name="Yoshikawa S."/>
            <person name="Yamada K."/>
            <person name="Nakamura Y."/>
            <person name="Ichinomiya M."/>
            <person name="Sato N."/>
            <person name="Blanc-Mathieu R."/>
            <person name="Endo H."/>
            <person name="Kuwata A."/>
            <person name="Ogata H."/>
        </authorList>
    </citation>
    <scope>NUCLEOTIDE SEQUENCE [LARGE SCALE GENOMIC DNA]</scope>
</reference>
<keyword evidence="3" id="KW-1185">Reference proteome</keyword>
<gene>
    <name evidence="2" type="ORF">TrCOL_g7093</name>
</gene>
<accession>A0A9W7LBV7</accession>
<evidence type="ECO:0000256" key="1">
    <source>
        <dbReference type="SAM" id="MobiDB-lite"/>
    </source>
</evidence>
<evidence type="ECO:0000313" key="3">
    <source>
        <dbReference type="Proteomes" id="UP001165065"/>
    </source>
</evidence>
<dbReference type="EMBL" id="BRYA01000203">
    <property type="protein sequence ID" value="GMI43942.1"/>
    <property type="molecule type" value="Genomic_DNA"/>
</dbReference>
<feature type="region of interest" description="Disordered" evidence="1">
    <location>
        <begin position="198"/>
        <end position="219"/>
    </location>
</feature>
<name>A0A9W7LBV7_9STRA</name>
<feature type="region of interest" description="Disordered" evidence="1">
    <location>
        <begin position="139"/>
        <end position="162"/>
    </location>
</feature>
<feature type="compositionally biased region" description="Basic and acidic residues" evidence="1">
    <location>
        <begin position="47"/>
        <end position="76"/>
    </location>
</feature>
<feature type="compositionally biased region" description="Polar residues" evidence="1">
    <location>
        <begin position="206"/>
        <end position="219"/>
    </location>
</feature>